<feature type="domain" description="Thiolase N-terminal" evidence="3">
    <location>
        <begin position="57"/>
        <end position="152"/>
    </location>
</feature>
<keyword evidence="6" id="KW-1185">Reference proteome</keyword>
<dbReference type="CDD" id="cd00830">
    <property type="entry name" value="KAS_III"/>
    <property type="match status" value="1"/>
</dbReference>
<evidence type="ECO:0000259" key="4">
    <source>
        <dbReference type="Pfam" id="PF08541"/>
    </source>
</evidence>
<dbReference type="EMBL" id="LR593887">
    <property type="protein sequence ID" value="VTS03699.1"/>
    <property type="molecule type" value="Genomic_DNA"/>
</dbReference>
<proteinExistence type="predicted"/>
<evidence type="ECO:0000313" key="5">
    <source>
        <dbReference type="EMBL" id="VIP03204.1"/>
    </source>
</evidence>
<dbReference type="InterPro" id="IPR020616">
    <property type="entry name" value="Thiolase_N"/>
</dbReference>
<dbReference type="RefSeq" id="WP_162658295.1">
    <property type="nucleotide sequence ID" value="NZ_LR593887.1"/>
</dbReference>
<dbReference type="InterPro" id="IPR016039">
    <property type="entry name" value="Thiolase-like"/>
</dbReference>
<evidence type="ECO:0000256" key="1">
    <source>
        <dbReference type="ARBA" id="ARBA00022679"/>
    </source>
</evidence>
<dbReference type="GO" id="GO:0016747">
    <property type="term" value="F:acyltransferase activity, transferring groups other than amino-acyl groups"/>
    <property type="evidence" value="ECO:0007669"/>
    <property type="project" value="InterPro"/>
</dbReference>
<name>A0A6C2YP78_9BACT</name>
<evidence type="ECO:0000313" key="6">
    <source>
        <dbReference type="Proteomes" id="UP000464378"/>
    </source>
</evidence>
<dbReference type="EMBL" id="LR586016">
    <property type="protein sequence ID" value="VIP03204.1"/>
    <property type="molecule type" value="Genomic_DNA"/>
</dbReference>
<protein>
    <recommendedName>
        <fullName evidence="7">Beta-ketoacyl-[acyl-carrier-protein] synthase III C-terminal domain-containing protein</fullName>
    </recommendedName>
</protein>
<evidence type="ECO:0000256" key="2">
    <source>
        <dbReference type="ARBA" id="ARBA00023315"/>
    </source>
</evidence>
<dbReference type="SUPFAM" id="SSF53901">
    <property type="entry name" value="Thiolase-like"/>
    <property type="match status" value="1"/>
</dbReference>
<keyword evidence="2" id="KW-0012">Acyltransferase</keyword>
<dbReference type="Pfam" id="PF08541">
    <property type="entry name" value="ACP_syn_III_C"/>
    <property type="match status" value="1"/>
</dbReference>
<dbReference type="NCBIfam" id="NF006720">
    <property type="entry name" value="PRK09258.1"/>
    <property type="match status" value="1"/>
</dbReference>
<dbReference type="PANTHER" id="PTHR34069">
    <property type="entry name" value="3-OXOACYL-[ACYL-CARRIER-PROTEIN] SYNTHASE 3"/>
    <property type="match status" value="1"/>
</dbReference>
<dbReference type="AlphaFoldDB" id="A0A6C2YP78"/>
<sequence>MKYSRVYLESFGYELPPVVVSTSELESRLEPLYQELRLPAGQLELLTGISERRWWERDYSLSDGATAAAKKALESAQFPADQVDMLIYAGVCREQFEPATACNVAAKLGIHPDATMFDLSNACLGVLNGIVEIANRIELGQARAGMVVSCETAREINEITISQMLQDRSIDRFRHSLATLTGGSGAVAVLVVDEKYSMQHRRKLLGGVTKNAPQHNGLCRWGLEELPKTIEKYLGSDASSLFRNGLNFGLDHCVRPFMATDAGAVLKYGVELGLRTWKSFQTKLGWAVDSLDKVICHQVGAGHREAILRTLGIAPEKEFSTYQFLGNIGTVSLPLTAALAEERDFLRAGDRVGFLGIGSGLNCLMLGIQW</sequence>
<feature type="domain" description="Beta-ketoacyl-[acyl-carrier-protein] synthase III C-terminal" evidence="4">
    <location>
        <begin position="283"/>
        <end position="367"/>
    </location>
</feature>
<keyword evidence="1" id="KW-0808">Transferase</keyword>
<organism evidence="5">
    <name type="scientific">Tuwongella immobilis</name>
    <dbReference type="NCBI Taxonomy" id="692036"/>
    <lineage>
        <taxon>Bacteria</taxon>
        <taxon>Pseudomonadati</taxon>
        <taxon>Planctomycetota</taxon>
        <taxon>Planctomycetia</taxon>
        <taxon>Gemmatales</taxon>
        <taxon>Gemmataceae</taxon>
        <taxon>Tuwongella</taxon>
    </lineage>
</organism>
<dbReference type="InterPro" id="IPR013747">
    <property type="entry name" value="ACP_syn_III_C"/>
</dbReference>
<accession>A0A6C2YP78</accession>
<evidence type="ECO:0000259" key="3">
    <source>
        <dbReference type="Pfam" id="PF00108"/>
    </source>
</evidence>
<dbReference type="PANTHER" id="PTHR34069:SF3">
    <property type="entry name" value="ACYL-COA:ACYL-COA ALKYLTRANSFERASE"/>
    <property type="match status" value="1"/>
</dbReference>
<dbReference type="GO" id="GO:0044550">
    <property type="term" value="P:secondary metabolite biosynthetic process"/>
    <property type="evidence" value="ECO:0007669"/>
    <property type="project" value="TreeGrafter"/>
</dbReference>
<gene>
    <name evidence="5" type="ORF">GMBLW1_07560</name>
</gene>
<reference evidence="5" key="1">
    <citation type="submission" date="2019-04" db="EMBL/GenBank/DDBJ databases">
        <authorList>
            <consortium name="Science for Life Laboratories"/>
        </authorList>
    </citation>
    <scope>NUCLEOTIDE SEQUENCE</scope>
    <source>
        <strain evidence="5">MBLW1</strain>
    </source>
</reference>
<dbReference type="Pfam" id="PF00108">
    <property type="entry name" value="Thiolase_N"/>
    <property type="match status" value="1"/>
</dbReference>
<dbReference type="Gene3D" id="3.40.47.10">
    <property type="match status" value="2"/>
</dbReference>
<evidence type="ECO:0008006" key="7">
    <source>
        <dbReference type="Google" id="ProtNLM"/>
    </source>
</evidence>
<dbReference type="InParanoid" id="A0A6C2YP78"/>
<dbReference type="Proteomes" id="UP000464378">
    <property type="component" value="Chromosome"/>
</dbReference>
<dbReference type="KEGG" id="tim:GMBLW1_07560"/>